<name>A0A7S1PHV7_9EUKA</name>
<dbReference type="InterPro" id="IPR018731">
    <property type="entry name" value="Atg13_N"/>
</dbReference>
<feature type="compositionally biased region" description="Low complexity" evidence="2">
    <location>
        <begin position="92"/>
        <end position="106"/>
    </location>
</feature>
<feature type="compositionally biased region" description="Low complexity" evidence="2">
    <location>
        <begin position="395"/>
        <end position="411"/>
    </location>
</feature>
<dbReference type="Gene3D" id="3.30.900.10">
    <property type="entry name" value="HORMA domain"/>
    <property type="match status" value="1"/>
</dbReference>
<dbReference type="PANTHER" id="PTHR13430">
    <property type="match status" value="1"/>
</dbReference>
<evidence type="ECO:0000256" key="1">
    <source>
        <dbReference type="ARBA" id="ARBA00023006"/>
    </source>
</evidence>
<dbReference type="GO" id="GO:0034727">
    <property type="term" value="P:piecemeal microautophagy of the nucleus"/>
    <property type="evidence" value="ECO:0007669"/>
    <property type="project" value="TreeGrafter"/>
</dbReference>
<accession>A0A7S1PHV7</accession>
<dbReference type="GO" id="GO:0000407">
    <property type="term" value="C:phagophore assembly site"/>
    <property type="evidence" value="ECO:0007669"/>
    <property type="project" value="TreeGrafter"/>
</dbReference>
<dbReference type="GO" id="GO:0034497">
    <property type="term" value="P:protein localization to phagophore assembly site"/>
    <property type="evidence" value="ECO:0007669"/>
    <property type="project" value="TreeGrafter"/>
</dbReference>
<dbReference type="GO" id="GO:0005829">
    <property type="term" value="C:cytosol"/>
    <property type="evidence" value="ECO:0007669"/>
    <property type="project" value="TreeGrafter"/>
</dbReference>
<feature type="domain" description="Autophagy-related protein 13 N-terminal" evidence="3">
    <location>
        <begin position="19"/>
        <end position="236"/>
    </location>
</feature>
<reference evidence="4" key="1">
    <citation type="submission" date="2021-01" db="EMBL/GenBank/DDBJ databases">
        <authorList>
            <person name="Corre E."/>
            <person name="Pelletier E."/>
            <person name="Niang G."/>
            <person name="Scheremetjew M."/>
            <person name="Finn R."/>
            <person name="Kale V."/>
            <person name="Holt S."/>
            <person name="Cochrane G."/>
            <person name="Meng A."/>
            <person name="Brown T."/>
            <person name="Cohen L."/>
        </authorList>
    </citation>
    <scope>NUCLEOTIDE SEQUENCE</scope>
    <source>
        <strain evidence="4">WS</strain>
    </source>
</reference>
<organism evidence="4">
    <name type="scientific">Percolomonas cosmopolitus</name>
    <dbReference type="NCBI Taxonomy" id="63605"/>
    <lineage>
        <taxon>Eukaryota</taxon>
        <taxon>Discoba</taxon>
        <taxon>Heterolobosea</taxon>
        <taxon>Tetramitia</taxon>
        <taxon>Eutetramitia</taxon>
        <taxon>Percolomonadidae</taxon>
        <taxon>Percolomonas</taxon>
    </lineage>
</organism>
<dbReference type="PANTHER" id="PTHR13430:SF4">
    <property type="entry name" value="AUTOPHAGY-RELATED PROTEIN 13"/>
    <property type="match status" value="1"/>
</dbReference>
<gene>
    <name evidence="4" type="ORF">PCOS0759_LOCUS5529</name>
</gene>
<feature type="region of interest" description="Disordered" evidence="2">
    <location>
        <begin position="86"/>
        <end position="111"/>
    </location>
</feature>
<protein>
    <recommendedName>
        <fullName evidence="3">Autophagy-related protein 13 N-terminal domain-containing protein</fullName>
    </recommendedName>
</protein>
<feature type="compositionally biased region" description="Polar residues" evidence="2">
    <location>
        <begin position="325"/>
        <end position="334"/>
    </location>
</feature>
<dbReference type="Pfam" id="PF10033">
    <property type="entry name" value="ATG13"/>
    <property type="match status" value="1"/>
</dbReference>
<dbReference type="GO" id="GO:1990316">
    <property type="term" value="C:Atg1/ULK1 kinase complex"/>
    <property type="evidence" value="ECO:0007669"/>
    <property type="project" value="InterPro"/>
</dbReference>
<dbReference type="AlphaFoldDB" id="A0A7S1PHV7"/>
<feature type="compositionally biased region" description="Polar residues" evidence="2">
    <location>
        <begin position="419"/>
        <end position="429"/>
    </location>
</feature>
<dbReference type="EMBL" id="HBGD01006649">
    <property type="protein sequence ID" value="CAD9082289.1"/>
    <property type="molecule type" value="Transcribed_RNA"/>
</dbReference>
<sequence length="602" mass="66846">MAPSSSTTKSTRFQIFWREFVYKTCSAIVSKRVLKSNFKSSKQSKNVWLNIFVDNDPKLAEYLHQMHENQAKTFIIEIFTKIEIKQQRPKPDTSNTNTDDSQSSSQKGALSKMFQKEPEITVKTKNILLERWTVKWTPSNSNVSSGDGALFESYKKGIVTLRSLYTYLLLLPAYTMYKERVRLRNAANEVQYAIHDAPENSTLTFEPTIDTAKHVFDTIQSPHGDLTLNVHYRRDIQDIPKPERILDPNRLITDGYFADKVRARTMSLPASPSTLIKTRGAGSGSSGVGSFGSGTGAFMPDIIGKSLPNNSSVRAPINIKRKQMDPSSPQSKSQPRAIPSRRRSYTMRVPSSQNSHGTYGGTPPFAGYPCSVDSPTIGSSGGSPPFPDMFHSVRNRSISNSSSKSRPSLGSVTPFDSPPMQSYLSQHMSGSHRHSLPKNKDLGNSMSYPPRRETSFGSPPTGGDDSLRNMASHFSGGGTSAEWMNDSRKFEDFDSTSFLDRSKLKESQEEEASHFQPFFLTDGDDTALDSPSKDMGFGVSPFGGAEDLAFADDQQEPSVMDLLHHAERAHSLTSFDAAKMSIQDACNSLNRFKQQMNQLQKI</sequence>
<evidence type="ECO:0000256" key="2">
    <source>
        <dbReference type="SAM" id="MobiDB-lite"/>
    </source>
</evidence>
<keyword evidence="1" id="KW-0072">Autophagy</keyword>
<evidence type="ECO:0000259" key="3">
    <source>
        <dbReference type="Pfam" id="PF10033"/>
    </source>
</evidence>
<dbReference type="InterPro" id="IPR040182">
    <property type="entry name" value="ATG13"/>
</dbReference>
<dbReference type="InterPro" id="IPR036570">
    <property type="entry name" value="HORMA_dom_sf"/>
</dbReference>
<feature type="region of interest" description="Disordered" evidence="2">
    <location>
        <begin position="501"/>
        <end position="523"/>
    </location>
</feature>
<feature type="compositionally biased region" description="Basic and acidic residues" evidence="2">
    <location>
        <begin position="501"/>
        <end position="513"/>
    </location>
</feature>
<proteinExistence type="predicted"/>
<evidence type="ECO:0000313" key="4">
    <source>
        <dbReference type="EMBL" id="CAD9082289.1"/>
    </source>
</evidence>
<feature type="region of interest" description="Disordered" evidence="2">
    <location>
        <begin position="376"/>
        <end position="481"/>
    </location>
</feature>
<dbReference type="GO" id="GO:0000423">
    <property type="term" value="P:mitophagy"/>
    <property type="evidence" value="ECO:0007669"/>
    <property type="project" value="TreeGrafter"/>
</dbReference>
<feature type="region of interest" description="Disordered" evidence="2">
    <location>
        <begin position="320"/>
        <end position="362"/>
    </location>
</feature>